<evidence type="ECO:0000259" key="5">
    <source>
        <dbReference type="PROSITE" id="PS50112"/>
    </source>
</evidence>
<dbReference type="Gene3D" id="1.10.10.10">
    <property type="entry name" value="Winged helix-like DNA-binding domain superfamily/Winged helix DNA-binding domain"/>
    <property type="match status" value="1"/>
</dbReference>
<dbReference type="Pfam" id="PF00196">
    <property type="entry name" value="GerE"/>
    <property type="match status" value="1"/>
</dbReference>
<evidence type="ECO:0000259" key="4">
    <source>
        <dbReference type="PROSITE" id="PS50043"/>
    </source>
</evidence>
<dbReference type="InterPro" id="IPR036388">
    <property type="entry name" value="WH-like_DNA-bd_sf"/>
</dbReference>
<keyword evidence="1" id="KW-0805">Transcription regulation</keyword>
<comment type="caution">
    <text evidence="6">The sequence shown here is derived from an EMBL/GenBank/DDBJ whole genome shotgun (WGS) entry which is preliminary data.</text>
</comment>
<dbReference type="AlphaFoldDB" id="M7NSZ1"/>
<proteinExistence type="predicted"/>
<dbReference type="PROSITE" id="PS00622">
    <property type="entry name" value="HTH_LUXR_1"/>
    <property type="match status" value="1"/>
</dbReference>
<dbReference type="SMART" id="SM00421">
    <property type="entry name" value="HTH_LUXR"/>
    <property type="match status" value="1"/>
</dbReference>
<protein>
    <submittedName>
        <fullName evidence="6">CsgBAC operon transcriptional regulatory protein</fullName>
    </submittedName>
</protein>
<dbReference type="Proteomes" id="UP000011910">
    <property type="component" value="Unassembled WGS sequence"/>
</dbReference>
<evidence type="ECO:0000313" key="6">
    <source>
        <dbReference type="EMBL" id="EMR04780.1"/>
    </source>
</evidence>
<dbReference type="GO" id="GO:0006355">
    <property type="term" value="P:regulation of DNA-templated transcription"/>
    <property type="evidence" value="ECO:0007669"/>
    <property type="project" value="InterPro"/>
</dbReference>
<dbReference type="CDD" id="cd06170">
    <property type="entry name" value="LuxR_C_like"/>
    <property type="match status" value="1"/>
</dbReference>
<name>M7NSZ1_9BACT</name>
<dbReference type="GO" id="GO:0003677">
    <property type="term" value="F:DNA binding"/>
    <property type="evidence" value="ECO:0007669"/>
    <property type="project" value="UniProtKB-KW"/>
</dbReference>
<dbReference type="EMBL" id="AODQ01000001">
    <property type="protein sequence ID" value="EMR04780.1"/>
    <property type="molecule type" value="Genomic_DNA"/>
</dbReference>
<evidence type="ECO:0000313" key="7">
    <source>
        <dbReference type="Proteomes" id="UP000011910"/>
    </source>
</evidence>
<dbReference type="InterPro" id="IPR000792">
    <property type="entry name" value="Tscrpt_reg_LuxR_C"/>
</dbReference>
<organism evidence="6 7">
    <name type="scientific">Cesiribacter andamanensis AMV16</name>
    <dbReference type="NCBI Taxonomy" id="1279009"/>
    <lineage>
        <taxon>Bacteria</taxon>
        <taxon>Pseudomonadati</taxon>
        <taxon>Bacteroidota</taxon>
        <taxon>Cytophagia</taxon>
        <taxon>Cytophagales</taxon>
        <taxon>Cesiribacteraceae</taxon>
        <taxon>Cesiribacter</taxon>
    </lineage>
</organism>
<evidence type="ECO:0000256" key="1">
    <source>
        <dbReference type="ARBA" id="ARBA00023015"/>
    </source>
</evidence>
<keyword evidence="2" id="KW-0238">DNA-binding</keyword>
<dbReference type="PROSITE" id="PS50043">
    <property type="entry name" value="HTH_LUXR_2"/>
    <property type="match status" value="1"/>
</dbReference>
<reference evidence="6 7" key="1">
    <citation type="journal article" date="2013" name="Genome Announc.">
        <title>Draft Genome Sequence of Cesiribacter andamanensis Strain AMV16T, Isolated from a Soil Sample from a Mud Volcano in the Andaman Islands, India.</title>
        <authorList>
            <person name="Shivaji S."/>
            <person name="Ara S."/>
            <person name="Begum Z."/>
            <person name="Srinivas T.N."/>
            <person name="Singh A."/>
            <person name="Kumar Pinnaka A."/>
        </authorList>
    </citation>
    <scope>NUCLEOTIDE SEQUENCE [LARGE SCALE GENOMIC DNA]</scope>
    <source>
        <strain evidence="6 7">AMV16</strain>
    </source>
</reference>
<dbReference type="SUPFAM" id="SSF55785">
    <property type="entry name" value="PYP-like sensor domain (PAS domain)"/>
    <property type="match status" value="1"/>
</dbReference>
<dbReference type="PRINTS" id="PR00038">
    <property type="entry name" value="HTHLUXR"/>
</dbReference>
<dbReference type="STRING" id="1279009.ADICEAN_00051"/>
<dbReference type="PANTHER" id="PTHR44688">
    <property type="entry name" value="DNA-BINDING TRANSCRIPTIONAL ACTIVATOR DEVR_DOSR"/>
    <property type="match status" value="1"/>
</dbReference>
<sequence>MSTRSSLAALTEEIRKLSATKRREETSTLIRQSATQLNALLGTGPVVVAIYSHLSGNYEFISANIEPLLGIRPQDVLAMGQQAFLARYAHPDDLEIVATRLFPAVVHFITQQPKEAISRYSIHYNYRLKGAAGTYITIEQQTSPLQVDAEGRILLEQNFCTQVGECAGREAYPIKLLISYRTSSGAYTPCFSQIYLPRKPRAESLTRRELEILTLLAAGKTSSAIAASLHISETTIMTHRRNMLQKLGLKNTSELISWAFHAGLLS</sequence>
<dbReference type="InterPro" id="IPR035965">
    <property type="entry name" value="PAS-like_dom_sf"/>
</dbReference>
<dbReference type="SUPFAM" id="SSF46894">
    <property type="entry name" value="C-terminal effector domain of the bipartite response regulators"/>
    <property type="match status" value="1"/>
</dbReference>
<dbReference type="PROSITE" id="PS50112">
    <property type="entry name" value="PAS"/>
    <property type="match status" value="1"/>
</dbReference>
<dbReference type="InterPro" id="IPR016032">
    <property type="entry name" value="Sig_transdc_resp-reg_C-effctor"/>
</dbReference>
<accession>M7NSZ1</accession>
<feature type="domain" description="PAS" evidence="5">
    <location>
        <begin position="55"/>
        <end position="101"/>
    </location>
</feature>
<keyword evidence="7" id="KW-1185">Reference proteome</keyword>
<dbReference type="Gene3D" id="3.30.450.20">
    <property type="entry name" value="PAS domain"/>
    <property type="match status" value="1"/>
</dbReference>
<dbReference type="InterPro" id="IPR000014">
    <property type="entry name" value="PAS"/>
</dbReference>
<dbReference type="PANTHER" id="PTHR44688:SF16">
    <property type="entry name" value="DNA-BINDING TRANSCRIPTIONAL ACTIVATOR DEVR_DOSR"/>
    <property type="match status" value="1"/>
</dbReference>
<keyword evidence="3" id="KW-0804">Transcription</keyword>
<gene>
    <name evidence="6" type="primary">csgD</name>
    <name evidence="6" type="ORF">ADICEAN_00051</name>
</gene>
<dbReference type="eggNOG" id="COG2197">
    <property type="taxonomic scope" value="Bacteria"/>
</dbReference>
<dbReference type="RefSeq" id="WP_009193465.1">
    <property type="nucleotide sequence ID" value="NZ_AODQ01000001.1"/>
</dbReference>
<dbReference type="OrthoDB" id="1727128at2"/>
<evidence type="ECO:0000256" key="3">
    <source>
        <dbReference type="ARBA" id="ARBA00023163"/>
    </source>
</evidence>
<evidence type="ECO:0000256" key="2">
    <source>
        <dbReference type="ARBA" id="ARBA00023125"/>
    </source>
</evidence>
<feature type="domain" description="HTH luxR-type" evidence="4">
    <location>
        <begin position="198"/>
        <end position="263"/>
    </location>
</feature>